<dbReference type="SMART" id="SM00332">
    <property type="entry name" value="PP2Cc"/>
    <property type="match status" value="1"/>
</dbReference>
<dbReference type="SMART" id="SM00331">
    <property type="entry name" value="PP2C_SIG"/>
    <property type="match status" value="1"/>
</dbReference>
<reference evidence="2" key="1">
    <citation type="submission" date="2024-03" db="EMBL/GenBank/DDBJ databases">
        <title>Complete genome sequence of Mycoplasma felifaucium Z921 isolated from the trachea of a cheetah.</title>
        <authorList>
            <person name="Spergser J."/>
        </authorList>
    </citation>
    <scope>NUCLEOTIDE SEQUENCE [LARGE SCALE GENOMIC DNA]</scope>
    <source>
        <strain evidence="2">Z921</strain>
    </source>
</reference>
<dbReference type="InterPro" id="IPR001932">
    <property type="entry name" value="PPM-type_phosphatase-like_dom"/>
</dbReference>
<dbReference type="Proteomes" id="UP001477443">
    <property type="component" value="Chromosome"/>
</dbReference>
<evidence type="ECO:0000313" key="2">
    <source>
        <dbReference type="EMBL" id="WXL28916.1"/>
    </source>
</evidence>
<dbReference type="SUPFAM" id="SSF81606">
    <property type="entry name" value="PP2C-like"/>
    <property type="match status" value="1"/>
</dbReference>
<protein>
    <submittedName>
        <fullName evidence="2">Protein phosphatase 2C domain-containing protein</fullName>
    </submittedName>
</protein>
<dbReference type="CDD" id="cd00143">
    <property type="entry name" value="PP2Cc"/>
    <property type="match status" value="1"/>
</dbReference>
<organism evidence="2 3">
    <name type="scientific">Mycoplasmopsis felifaucium</name>
    <dbReference type="NCBI Taxonomy" id="35768"/>
    <lineage>
        <taxon>Bacteria</taxon>
        <taxon>Bacillati</taxon>
        <taxon>Mycoplasmatota</taxon>
        <taxon>Mycoplasmoidales</taxon>
        <taxon>Metamycoplasmataceae</taxon>
        <taxon>Mycoplasmopsis</taxon>
    </lineage>
</organism>
<dbReference type="InterPro" id="IPR036457">
    <property type="entry name" value="PPM-type-like_dom_sf"/>
</dbReference>
<sequence>MDYGKTSDVGKVRLENQDALATFVNDDFSLLILCDGMGGHYGGGLASSIAINVFDKEFKKTLPKLDESYNIQIYIDWFKKTVSQAKKEMIKISDRDEAKLDMGTTVTGALICKKAKFIVIFNIGDSRTYILTTYGEIKQITIDHNYLNQLISQGVPEIEARKFRNHASLTSALGPDKKTKIEIFTIDSKDFDNIYAIVTTSDGTHDFINKPILEAMLRKNESAQKLSSEIVNYALDNHSTDNASCGIVILDNKPIWRKKW</sequence>
<accession>A0ABZ2RS53</accession>
<dbReference type="Gene3D" id="3.60.40.10">
    <property type="entry name" value="PPM-type phosphatase domain"/>
    <property type="match status" value="1"/>
</dbReference>
<feature type="domain" description="PPM-type phosphatase" evidence="1">
    <location>
        <begin position="2"/>
        <end position="250"/>
    </location>
</feature>
<name>A0ABZ2RS53_9BACT</name>
<dbReference type="EMBL" id="CP148067">
    <property type="protein sequence ID" value="WXL28916.1"/>
    <property type="molecule type" value="Genomic_DNA"/>
</dbReference>
<dbReference type="PROSITE" id="PS51746">
    <property type="entry name" value="PPM_2"/>
    <property type="match status" value="1"/>
</dbReference>
<dbReference type="Pfam" id="PF13672">
    <property type="entry name" value="PP2C_2"/>
    <property type="match status" value="1"/>
</dbReference>
<gene>
    <name evidence="2" type="ORF">WG617_02750</name>
</gene>
<proteinExistence type="predicted"/>
<dbReference type="RefSeq" id="WP_338822471.1">
    <property type="nucleotide sequence ID" value="NZ_CP148067.1"/>
</dbReference>
<evidence type="ECO:0000259" key="1">
    <source>
        <dbReference type="PROSITE" id="PS51746"/>
    </source>
</evidence>
<evidence type="ECO:0000313" key="3">
    <source>
        <dbReference type="Proteomes" id="UP001477443"/>
    </source>
</evidence>
<keyword evidence="3" id="KW-1185">Reference proteome</keyword>